<dbReference type="Pfam" id="PF00855">
    <property type="entry name" value="PWWP"/>
    <property type="match status" value="1"/>
</dbReference>
<dbReference type="FunFam" id="3.40.140.10:FF:000008">
    <property type="entry name" value="Cytidine deaminase"/>
    <property type="match status" value="1"/>
</dbReference>
<dbReference type="NCBIfam" id="NF004064">
    <property type="entry name" value="PRK05578.1"/>
    <property type="match status" value="1"/>
</dbReference>
<protein>
    <recommendedName>
        <fullName evidence="4">cytidine deaminase</fullName>
        <ecNumber evidence="4">3.5.4.5</ecNumber>
    </recommendedName>
    <alternativeName>
        <fullName evidence="8">Cytidine aminohydrolase</fullName>
    </alternativeName>
</protein>
<dbReference type="Pfam" id="PF00383">
    <property type="entry name" value="dCMP_cyt_deam_1"/>
    <property type="match status" value="1"/>
</dbReference>
<dbReference type="Proteomes" id="UP000319731">
    <property type="component" value="Unassembled WGS sequence"/>
</dbReference>
<comment type="caution">
    <text evidence="15">The sequence shown here is derived from an EMBL/GenBank/DDBJ whole genome shotgun (WGS) entry which is preliminary data.</text>
</comment>
<dbReference type="InterPro" id="IPR002125">
    <property type="entry name" value="CMP_dCMP_dom"/>
</dbReference>
<evidence type="ECO:0000256" key="8">
    <source>
        <dbReference type="ARBA" id="ARBA00032005"/>
    </source>
</evidence>
<dbReference type="Gene3D" id="2.30.30.140">
    <property type="match status" value="1"/>
</dbReference>
<organism evidence="15 16">
    <name type="scientific">Synchytrium microbalum</name>
    <dbReference type="NCBI Taxonomy" id="1806994"/>
    <lineage>
        <taxon>Eukaryota</taxon>
        <taxon>Fungi</taxon>
        <taxon>Fungi incertae sedis</taxon>
        <taxon>Chytridiomycota</taxon>
        <taxon>Chytridiomycota incertae sedis</taxon>
        <taxon>Chytridiomycetes</taxon>
        <taxon>Synchytriales</taxon>
        <taxon>Synchytriaceae</taxon>
        <taxon>Synchytrium</taxon>
    </lineage>
</organism>
<dbReference type="PROSITE" id="PS50812">
    <property type="entry name" value="PWWP"/>
    <property type="match status" value="1"/>
</dbReference>
<feature type="domain" description="CMP/dCMP-type deaminase" evidence="14">
    <location>
        <begin position="356"/>
        <end position="482"/>
    </location>
</feature>
<dbReference type="GO" id="GO:0072527">
    <property type="term" value="P:pyrimidine-containing compound metabolic process"/>
    <property type="evidence" value="ECO:0007669"/>
    <property type="project" value="UniProtKB-ARBA"/>
</dbReference>
<feature type="binding site" evidence="11">
    <location>
        <position position="408"/>
    </location>
    <ligand>
        <name>Zn(2+)</name>
        <dbReference type="ChEBI" id="CHEBI:29105"/>
        <note>catalytic</note>
    </ligand>
</feature>
<evidence type="ECO:0000256" key="4">
    <source>
        <dbReference type="ARBA" id="ARBA00012783"/>
    </source>
</evidence>
<evidence type="ECO:0000256" key="12">
    <source>
        <dbReference type="SAM" id="MobiDB-lite"/>
    </source>
</evidence>
<dbReference type="PANTHER" id="PTHR11644">
    <property type="entry name" value="CYTIDINE DEAMINASE"/>
    <property type="match status" value="1"/>
</dbReference>
<dbReference type="GO" id="GO:0004126">
    <property type="term" value="F:cytidine deaminase activity"/>
    <property type="evidence" value="ECO:0007669"/>
    <property type="project" value="UniProtKB-EC"/>
</dbReference>
<gene>
    <name evidence="15" type="primary">CDD1</name>
    <name evidence="15" type="ORF">SmJEL517_g04698</name>
</gene>
<accession>A0A507C3L0</accession>
<evidence type="ECO:0000313" key="15">
    <source>
        <dbReference type="EMBL" id="TPX32145.1"/>
    </source>
</evidence>
<dbReference type="CDD" id="cd05162">
    <property type="entry name" value="PWWP"/>
    <property type="match status" value="1"/>
</dbReference>
<dbReference type="InterPro" id="IPR050202">
    <property type="entry name" value="Cyt/Deoxycyt_deaminase"/>
</dbReference>
<feature type="active site" description="Proton donor" evidence="10">
    <location>
        <position position="410"/>
    </location>
</feature>
<feature type="compositionally biased region" description="Basic and acidic residues" evidence="12">
    <location>
        <begin position="306"/>
        <end position="318"/>
    </location>
</feature>
<name>A0A507C3L0_9FUNG</name>
<dbReference type="CDD" id="cd01283">
    <property type="entry name" value="cytidine_deaminase"/>
    <property type="match status" value="1"/>
</dbReference>
<comment type="cofactor">
    <cofactor evidence="1 11">
        <name>Zn(2+)</name>
        <dbReference type="ChEBI" id="CHEBI:29105"/>
    </cofactor>
</comment>
<dbReference type="InterPro" id="IPR000313">
    <property type="entry name" value="PWWP_dom"/>
</dbReference>
<dbReference type="EMBL" id="QEAO01000034">
    <property type="protein sequence ID" value="TPX32145.1"/>
    <property type="molecule type" value="Genomic_DNA"/>
</dbReference>
<dbReference type="STRING" id="1806994.A0A507C3L0"/>
<comment type="similarity">
    <text evidence="3">Belongs to the cytidine and deoxycytidylate deaminase family.</text>
</comment>
<comment type="catalytic activity">
    <reaction evidence="9">
        <text>cytidine + H2O + H(+) = uridine + NH4(+)</text>
        <dbReference type="Rhea" id="RHEA:16069"/>
        <dbReference type="ChEBI" id="CHEBI:15377"/>
        <dbReference type="ChEBI" id="CHEBI:15378"/>
        <dbReference type="ChEBI" id="CHEBI:16704"/>
        <dbReference type="ChEBI" id="CHEBI:17562"/>
        <dbReference type="ChEBI" id="CHEBI:28938"/>
        <dbReference type="EC" id="3.5.4.5"/>
    </reaction>
</comment>
<evidence type="ECO:0000256" key="5">
    <source>
        <dbReference type="ARBA" id="ARBA00022723"/>
    </source>
</evidence>
<dbReference type="PROSITE" id="PS51747">
    <property type="entry name" value="CYT_DCMP_DEAMINASES_2"/>
    <property type="match status" value="1"/>
</dbReference>
<feature type="binding site" evidence="11">
    <location>
        <position position="444"/>
    </location>
    <ligand>
        <name>Zn(2+)</name>
        <dbReference type="ChEBI" id="CHEBI:29105"/>
        <note>catalytic</note>
    </ligand>
</feature>
<evidence type="ECO:0000256" key="2">
    <source>
        <dbReference type="ARBA" id="ARBA00003949"/>
    </source>
</evidence>
<evidence type="ECO:0000256" key="10">
    <source>
        <dbReference type="PIRSR" id="PIRSR606262-1"/>
    </source>
</evidence>
<dbReference type="SUPFAM" id="SSF53927">
    <property type="entry name" value="Cytidine deaminase-like"/>
    <property type="match status" value="1"/>
</dbReference>
<dbReference type="Gene3D" id="3.40.140.10">
    <property type="entry name" value="Cytidine Deaminase, domain 2"/>
    <property type="match status" value="1"/>
</dbReference>
<evidence type="ECO:0000256" key="9">
    <source>
        <dbReference type="ARBA" id="ARBA00049558"/>
    </source>
</evidence>
<evidence type="ECO:0000256" key="6">
    <source>
        <dbReference type="ARBA" id="ARBA00022801"/>
    </source>
</evidence>
<dbReference type="EC" id="3.5.4.5" evidence="4"/>
<dbReference type="GO" id="GO:0042802">
    <property type="term" value="F:identical protein binding"/>
    <property type="evidence" value="ECO:0007669"/>
    <property type="project" value="UniProtKB-ARBA"/>
</dbReference>
<keyword evidence="7 11" id="KW-0862">Zinc</keyword>
<evidence type="ECO:0000313" key="16">
    <source>
        <dbReference type="Proteomes" id="UP000319731"/>
    </source>
</evidence>
<evidence type="ECO:0000259" key="14">
    <source>
        <dbReference type="PROSITE" id="PS51747"/>
    </source>
</evidence>
<reference evidence="15 16" key="1">
    <citation type="journal article" date="2019" name="Sci. Rep.">
        <title>Comparative genomics of chytrid fungi reveal insights into the obligate biotrophic and pathogenic lifestyle of Synchytrium endobioticum.</title>
        <authorList>
            <person name="van de Vossenberg B.T.L.H."/>
            <person name="Warris S."/>
            <person name="Nguyen H.D.T."/>
            <person name="van Gent-Pelzer M.P.E."/>
            <person name="Joly D.L."/>
            <person name="van de Geest H.C."/>
            <person name="Bonants P.J.M."/>
            <person name="Smith D.S."/>
            <person name="Levesque C.A."/>
            <person name="van der Lee T.A.J."/>
        </authorList>
    </citation>
    <scope>NUCLEOTIDE SEQUENCE [LARGE SCALE GENOMIC DNA]</scope>
    <source>
        <strain evidence="15 16">JEL517</strain>
    </source>
</reference>
<sequence>MQRKSVKSQPTQVELRQQFILKSIAAFRDNRQAAFAENRLTEDEIFMKSWDDMDTSTVPMDSHSIQSTQLLATSIIKSMKSDLHQEPTVLCPVCKSCFLREEYGFIFCNWDCGLCFAADLASLKDMKEELDLFLHHNQPTNEDDEDEEPSACANPHGYPWWPCLVLDAKLEADLPVHIRKKKRGKDVITCYHFGEAGDVAWYRPSDMREYEDFKPQVLAKRPKLKLWAEAYAQSERSDALTLFDKRWEGRFTIVPAPASNSKKAAAATSSVATGSGLLHEEEDDEILWEGENVPSYTPISSKSSKKRPEEAIDLEKQTPSKKKFKKEKSAEEDSVDATIDSKTMEQIIRTGKLDTKTATFLNDMARHAKENSYSPYSKFRVGAALLLKSGKIYMGCNVENVSFGASICAERTAVVKAVSEGHRDFIAIAVASDLEDYITPCGICRQFICEFGKNIIIQLTKLNGQYKTKSIDDLLPGGFTSLT</sequence>
<dbReference type="InterPro" id="IPR016193">
    <property type="entry name" value="Cytidine_deaminase-like"/>
</dbReference>
<feature type="domain" description="PWWP" evidence="13">
    <location>
        <begin position="157"/>
        <end position="213"/>
    </location>
</feature>
<comment type="function">
    <text evidence="2">This enzyme scavenges exogenous and endogenous cytidine and 2'-deoxycytidine for UMP synthesis.</text>
</comment>
<dbReference type="GO" id="GO:0008270">
    <property type="term" value="F:zinc ion binding"/>
    <property type="evidence" value="ECO:0007669"/>
    <property type="project" value="InterPro"/>
</dbReference>
<proteinExistence type="inferred from homology"/>
<dbReference type="InterPro" id="IPR006262">
    <property type="entry name" value="Cyt_deam_tetra"/>
</dbReference>
<feature type="binding site" evidence="11">
    <location>
        <position position="441"/>
    </location>
    <ligand>
        <name>Zn(2+)</name>
        <dbReference type="ChEBI" id="CHEBI:29105"/>
        <note>catalytic</note>
    </ligand>
</feature>
<dbReference type="AlphaFoldDB" id="A0A507C3L0"/>
<evidence type="ECO:0000259" key="13">
    <source>
        <dbReference type="PROSITE" id="PS50812"/>
    </source>
</evidence>
<evidence type="ECO:0000256" key="11">
    <source>
        <dbReference type="PIRSR" id="PIRSR606262-3"/>
    </source>
</evidence>
<dbReference type="SUPFAM" id="SSF63748">
    <property type="entry name" value="Tudor/PWWP/MBT"/>
    <property type="match status" value="1"/>
</dbReference>
<evidence type="ECO:0000256" key="1">
    <source>
        <dbReference type="ARBA" id="ARBA00001947"/>
    </source>
</evidence>
<dbReference type="InterPro" id="IPR016192">
    <property type="entry name" value="APOBEC/CMP_deaminase_Zn-bd"/>
</dbReference>
<dbReference type="RefSeq" id="XP_031023407.1">
    <property type="nucleotide sequence ID" value="XM_031170626.1"/>
</dbReference>
<dbReference type="PANTHER" id="PTHR11644:SF2">
    <property type="entry name" value="CYTIDINE DEAMINASE"/>
    <property type="match status" value="1"/>
</dbReference>
<feature type="region of interest" description="Disordered" evidence="12">
    <location>
        <begin position="289"/>
        <end position="336"/>
    </location>
</feature>
<dbReference type="NCBIfam" id="TIGR01354">
    <property type="entry name" value="cyt_deam_tetra"/>
    <property type="match status" value="1"/>
</dbReference>
<keyword evidence="16" id="KW-1185">Reference proteome</keyword>
<dbReference type="GeneID" id="42005923"/>
<keyword evidence="5 11" id="KW-0479">Metal-binding</keyword>
<dbReference type="GO" id="GO:0055086">
    <property type="term" value="P:nucleobase-containing small molecule metabolic process"/>
    <property type="evidence" value="ECO:0007669"/>
    <property type="project" value="UniProtKB-ARBA"/>
</dbReference>
<dbReference type="GO" id="GO:0005829">
    <property type="term" value="C:cytosol"/>
    <property type="evidence" value="ECO:0007669"/>
    <property type="project" value="TreeGrafter"/>
</dbReference>
<dbReference type="OrthoDB" id="414540at2759"/>
<keyword evidence="6" id="KW-0378">Hydrolase</keyword>
<evidence type="ECO:0000256" key="7">
    <source>
        <dbReference type="ARBA" id="ARBA00022833"/>
    </source>
</evidence>
<dbReference type="PROSITE" id="PS00903">
    <property type="entry name" value="CYT_DCMP_DEAMINASES_1"/>
    <property type="match status" value="1"/>
</dbReference>
<evidence type="ECO:0000256" key="3">
    <source>
        <dbReference type="ARBA" id="ARBA00006576"/>
    </source>
</evidence>